<feature type="binding site" evidence="7">
    <location>
        <begin position="69"/>
        <end position="71"/>
    </location>
    <ligand>
        <name>substrate</name>
    </ligand>
</feature>
<protein>
    <recommendedName>
        <fullName evidence="3">lipoyl(octanoyl) transferase</fullName>
        <ecNumber evidence="3">2.3.1.181</ecNumber>
    </recommendedName>
</protein>
<dbReference type="Proteomes" id="UP000605846">
    <property type="component" value="Unassembled WGS sequence"/>
</dbReference>
<feature type="active site" description="Acyl-thioester intermediate" evidence="6">
    <location>
        <position position="100"/>
    </location>
</feature>
<evidence type="ECO:0000256" key="8">
    <source>
        <dbReference type="PIRSR" id="PIRSR016262-3"/>
    </source>
</evidence>
<feature type="binding site" evidence="7">
    <location>
        <begin position="82"/>
        <end position="84"/>
    </location>
    <ligand>
        <name>substrate</name>
    </ligand>
</feature>
<dbReference type="PIRSF" id="PIRSF016262">
    <property type="entry name" value="LPLase"/>
    <property type="match status" value="1"/>
</dbReference>
<dbReference type="AlphaFoldDB" id="A0A8H7BPQ6"/>
<accession>A0A8H7BPQ6</accession>
<evidence type="ECO:0000256" key="7">
    <source>
        <dbReference type="PIRSR" id="PIRSR016262-2"/>
    </source>
</evidence>
<keyword evidence="4" id="KW-0808">Transferase</keyword>
<evidence type="ECO:0000256" key="3">
    <source>
        <dbReference type="ARBA" id="ARBA00012334"/>
    </source>
</evidence>
<comment type="pathway">
    <text evidence="1">Protein modification; protein lipoylation via endogenous pathway; protein N(6)-(lipoyl)lysine from octanoyl-[acyl-carrier-protein]: step 1/2.</text>
</comment>
<dbReference type="SUPFAM" id="SSF55681">
    <property type="entry name" value="Class II aaRS and biotin synthetases"/>
    <property type="match status" value="1"/>
</dbReference>
<comment type="caution">
    <text evidence="10">The sequence shown here is derived from an EMBL/GenBank/DDBJ whole genome shotgun (WGS) entry which is preliminary data.</text>
</comment>
<dbReference type="PANTHER" id="PTHR10993">
    <property type="entry name" value="OCTANOYLTRANSFERASE"/>
    <property type="match status" value="1"/>
</dbReference>
<evidence type="ECO:0000256" key="1">
    <source>
        <dbReference type="ARBA" id="ARBA00004821"/>
    </source>
</evidence>
<feature type="domain" description="BPL/LPL catalytic" evidence="9">
    <location>
        <begin position="1"/>
        <end position="139"/>
    </location>
</feature>
<dbReference type="GO" id="GO:0033819">
    <property type="term" value="F:lipoyl(octanoyl) transferase activity"/>
    <property type="evidence" value="ECO:0007669"/>
    <property type="project" value="UniProtKB-EC"/>
</dbReference>
<dbReference type="InterPro" id="IPR020605">
    <property type="entry name" value="Octanoyltransferase_CS"/>
</dbReference>
<dbReference type="Pfam" id="PF21948">
    <property type="entry name" value="LplA-B_cat"/>
    <property type="match status" value="1"/>
</dbReference>
<dbReference type="InterPro" id="IPR045864">
    <property type="entry name" value="aa-tRNA-synth_II/BPL/LPL"/>
</dbReference>
<reference evidence="10" key="1">
    <citation type="submission" date="2020-01" db="EMBL/GenBank/DDBJ databases">
        <title>Genome Sequencing of Three Apophysomyces-Like Fungal Strains Confirms a Novel Fungal Genus in the Mucoromycota with divergent Burkholderia-like Endosymbiotic Bacteria.</title>
        <authorList>
            <person name="Stajich J.E."/>
            <person name="Macias A.M."/>
            <person name="Carter-House D."/>
            <person name="Lovett B."/>
            <person name="Kasson L.R."/>
            <person name="Berry K."/>
            <person name="Grigoriev I."/>
            <person name="Chang Y."/>
            <person name="Spatafora J."/>
            <person name="Kasson M.T."/>
        </authorList>
    </citation>
    <scope>NUCLEOTIDE SEQUENCE</scope>
    <source>
        <strain evidence="10">NRRL A-21654</strain>
    </source>
</reference>
<dbReference type="CDD" id="cd16444">
    <property type="entry name" value="LipB"/>
    <property type="match status" value="1"/>
</dbReference>
<dbReference type="PANTHER" id="PTHR10993:SF7">
    <property type="entry name" value="LIPOYLTRANSFERASE 2, MITOCHONDRIAL-RELATED"/>
    <property type="match status" value="1"/>
</dbReference>
<evidence type="ECO:0000259" key="9">
    <source>
        <dbReference type="PROSITE" id="PS51733"/>
    </source>
</evidence>
<sequence length="159" mass="17845">MRGGQVTFHGPGQLIAYPIIDIRDYKLNVRCYVSLLEKVVIDTCKHYGIDANTTENTGVWVGEDHKIAALGVHLQRYVSSHGLALNCNIDVSWFDHIVPCGLAEKMVTTISEQRQHNTTVQEVLPVLVSSFQKLLRTPLVEVPQHSALAKDIQRIMLEE</sequence>
<proteinExistence type="inferred from homology"/>
<evidence type="ECO:0000256" key="2">
    <source>
        <dbReference type="ARBA" id="ARBA00007907"/>
    </source>
</evidence>
<comment type="similarity">
    <text evidence="2">Belongs to the LipB family.</text>
</comment>
<keyword evidence="5" id="KW-0012">Acyltransferase</keyword>
<feature type="site" description="Lowers pKa of active site Cys" evidence="8">
    <location>
        <position position="66"/>
    </location>
</feature>
<dbReference type="EMBL" id="JABAYA010000055">
    <property type="protein sequence ID" value="KAF7727510.1"/>
    <property type="molecule type" value="Genomic_DNA"/>
</dbReference>
<dbReference type="PROSITE" id="PS01313">
    <property type="entry name" value="LIPB"/>
    <property type="match status" value="1"/>
</dbReference>
<evidence type="ECO:0000256" key="5">
    <source>
        <dbReference type="ARBA" id="ARBA00023315"/>
    </source>
</evidence>
<dbReference type="Gene3D" id="3.30.930.10">
    <property type="entry name" value="Bira Bifunctional Protein, Domain 2"/>
    <property type="match status" value="1"/>
</dbReference>
<evidence type="ECO:0000313" key="11">
    <source>
        <dbReference type="Proteomes" id="UP000605846"/>
    </source>
</evidence>
<dbReference type="NCBIfam" id="TIGR00214">
    <property type="entry name" value="lipB"/>
    <property type="match status" value="1"/>
</dbReference>
<dbReference type="InterPro" id="IPR000544">
    <property type="entry name" value="Octanoyltransferase"/>
</dbReference>
<name>A0A8H7BPQ6_9FUNG</name>
<dbReference type="OrthoDB" id="19908at2759"/>
<feature type="binding site" evidence="7">
    <location>
        <begin position="2"/>
        <end position="9"/>
    </location>
    <ligand>
        <name>substrate</name>
    </ligand>
</feature>
<keyword evidence="11" id="KW-1185">Reference proteome</keyword>
<dbReference type="UniPathway" id="UPA00538">
    <property type="reaction ID" value="UER00592"/>
</dbReference>
<dbReference type="PROSITE" id="PS51733">
    <property type="entry name" value="BPL_LPL_CATALYTIC"/>
    <property type="match status" value="1"/>
</dbReference>
<evidence type="ECO:0000256" key="4">
    <source>
        <dbReference type="ARBA" id="ARBA00022679"/>
    </source>
</evidence>
<dbReference type="InterPro" id="IPR004143">
    <property type="entry name" value="BPL_LPL_catalytic"/>
</dbReference>
<gene>
    <name evidence="10" type="ORF">EC973_007488</name>
</gene>
<dbReference type="GO" id="GO:0009249">
    <property type="term" value="P:protein lipoylation"/>
    <property type="evidence" value="ECO:0007669"/>
    <property type="project" value="InterPro"/>
</dbReference>
<organism evidence="10 11">
    <name type="scientific">Apophysomyces ossiformis</name>
    <dbReference type="NCBI Taxonomy" id="679940"/>
    <lineage>
        <taxon>Eukaryota</taxon>
        <taxon>Fungi</taxon>
        <taxon>Fungi incertae sedis</taxon>
        <taxon>Mucoromycota</taxon>
        <taxon>Mucoromycotina</taxon>
        <taxon>Mucoromycetes</taxon>
        <taxon>Mucorales</taxon>
        <taxon>Mucorineae</taxon>
        <taxon>Mucoraceae</taxon>
        <taxon>Apophysomyces</taxon>
    </lineage>
</organism>
<dbReference type="EC" id="2.3.1.181" evidence="3"/>
<evidence type="ECO:0000256" key="6">
    <source>
        <dbReference type="PIRSR" id="PIRSR016262-1"/>
    </source>
</evidence>
<evidence type="ECO:0000313" key="10">
    <source>
        <dbReference type="EMBL" id="KAF7727510.1"/>
    </source>
</evidence>